<dbReference type="EMBL" id="ACLF03000006">
    <property type="protein sequence ID" value="EFQ83014.1"/>
    <property type="molecule type" value="Genomic_DNA"/>
</dbReference>
<protein>
    <recommendedName>
        <fullName evidence="2">VTT domain-containing protein</fullName>
    </recommendedName>
</protein>
<dbReference type="HOGENOM" id="CLU_1648531_0_0_11"/>
<dbReference type="OrthoDB" id="3747943at2"/>
<keyword evidence="4" id="KW-1185">Reference proteome</keyword>
<name>E2SCR1_9ACTN</name>
<evidence type="ECO:0000313" key="3">
    <source>
        <dbReference type="EMBL" id="EFQ83014.1"/>
    </source>
</evidence>
<reference evidence="3" key="1">
    <citation type="submission" date="2010-08" db="EMBL/GenBank/DDBJ databases">
        <authorList>
            <person name="Muzny D."/>
            <person name="Qin X."/>
            <person name="Buhay C."/>
            <person name="Dugan-Rocha S."/>
            <person name="Ding Y."/>
            <person name="Chen G."/>
            <person name="Hawes A."/>
            <person name="Holder M."/>
            <person name="Jhangiani S."/>
            <person name="Johnson A."/>
            <person name="Khan Z."/>
            <person name="Li Z."/>
            <person name="Liu W."/>
            <person name="Liu X."/>
            <person name="Perez L."/>
            <person name="Shen H."/>
            <person name="Wang Q."/>
            <person name="Watt J."/>
            <person name="Xi L."/>
            <person name="Xin Y."/>
            <person name="Zhou J."/>
            <person name="Deng J."/>
            <person name="Jiang H."/>
            <person name="Liu Y."/>
            <person name="Qu J."/>
            <person name="Song X.-Z."/>
            <person name="Zhang L."/>
            <person name="Villasana D."/>
            <person name="Johnson A."/>
            <person name="Liu J."/>
            <person name="Liyanage D."/>
            <person name="Lorensuhewa L."/>
            <person name="Robinson T."/>
            <person name="Song A."/>
            <person name="Song B.-B."/>
            <person name="Dinh H."/>
            <person name="Thornton R."/>
            <person name="Coyle M."/>
            <person name="Francisco L."/>
            <person name="Jackson L."/>
            <person name="Javaid M."/>
            <person name="Korchina V."/>
            <person name="Kovar C."/>
            <person name="Mata R."/>
            <person name="Mathew T."/>
            <person name="Ngo R."/>
            <person name="Nguyen L."/>
            <person name="Nguyen N."/>
            <person name="Okwuonu G."/>
            <person name="Ongeri F."/>
            <person name="Pham C."/>
            <person name="Simmons D."/>
            <person name="Wilczek-Boney K."/>
            <person name="Hale W."/>
            <person name="Jakkamsetti A."/>
            <person name="Pham P."/>
            <person name="Ruth R."/>
            <person name="San Lucas F."/>
            <person name="Warren J."/>
            <person name="Zhang J."/>
            <person name="Zhao Z."/>
            <person name="Zhou C."/>
            <person name="Zhu D."/>
            <person name="Lee S."/>
            <person name="Bess C."/>
            <person name="Blankenburg K."/>
            <person name="Forbes L."/>
            <person name="Fu Q."/>
            <person name="Gubbala S."/>
            <person name="Hirani K."/>
            <person name="Jayaseelan J.C."/>
            <person name="Lara F."/>
            <person name="Munidasa M."/>
            <person name="Palculict T."/>
            <person name="Patil S."/>
            <person name="Pu L.-L."/>
            <person name="Saada N."/>
            <person name="Tang L."/>
            <person name="Weissenberger G."/>
            <person name="Zhu Y."/>
            <person name="Hemphill L."/>
            <person name="Shang Y."/>
            <person name="Youmans B."/>
            <person name="Ayvaz T."/>
            <person name="Ross M."/>
            <person name="Santibanez J."/>
            <person name="Aqrawi P."/>
            <person name="Gross S."/>
            <person name="Joshi V."/>
            <person name="Fowler G."/>
            <person name="Nazareth L."/>
            <person name="Reid J."/>
            <person name="Worley K."/>
            <person name="Petrosino J."/>
            <person name="Highlander S."/>
            <person name="Gibbs R."/>
        </authorList>
    </citation>
    <scope>NUCLEOTIDE SEQUENCE [LARGE SCALE GENOMIC DNA]</scope>
    <source>
        <strain evidence="3">DSM 15272</strain>
    </source>
</reference>
<dbReference type="InterPro" id="IPR032816">
    <property type="entry name" value="VTT_dom"/>
</dbReference>
<dbReference type="Pfam" id="PF09335">
    <property type="entry name" value="VTT_dom"/>
    <property type="match status" value="1"/>
</dbReference>
<evidence type="ECO:0000259" key="2">
    <source>
        <dbReference type="Pfam" id="PF09335"/>
    </source>
</evidence>
<keyword evidence="1" id="KW-0472">Membrane</keyword>
<keyword evidence="1" id="KW-0812">Transmembrane</keyword>
<comment type="caution">
    <text evidence="3">The sequence shown here is derived from an EMBL/GenBank/DDBJ whole genome shotgun (WGS) entry which is preliminary data.</text>
</comment>
<organism evidence="3 4">
    <name type="scientific">Aeromicrobium marinum DSM 15272</name>
    <dbReference type="NCBI Taxonomy" id="585531"/>
    <lineage>
        <taxon>Bacteria</taxon>
        <taxon>Bacillati</taxon>
        <taxon>Actinomycetota</taxon>
        <taxon>Actinomycetes</taxon>
        <taxon>Propionibacteriales</taxon>
        <taxon>Nocardioidaceae</taxon>
        <taxon>Aeromicrobium</taxon>
    </lineage>
</organism>
<keyword evidence="1" id="KW-1133">Transmembrane helix</keyword>
<dbReference type="eggNOG" id="COG1238">
    <property type="taxonomic scope" value="Bacteria"/>
</dbReference>
<evidence type="ECO:0000313" key="4">
    <source>
        <dbReference type="Proteomes" id="UP000003111"/>
    </source>
</evidence>
<evidence type="ECO:0000256" key="1">
    <source>
        <dbReference type="SAM" id="Phobius"/>
    </source>
</evidence>
<dbReference type="Proteomes" id="UP000003111">
    <property type="component" value="Unassembled WGS sequence"/>
</dbReference>
<gene>
    <name evidence="3" type="ORF">HMPREF0063_12223</name>
</gene>
<accession>E2SCR1</accession>
<feature type="transmembrane region" description="Helical" evidence="1">
    <location>
        <begin position="103"/>
        <end position="128"/>
    </location>
</feature>
<dbReference type="STRING" id="585531.HMPREF0063_12223"/>
<dbReference type="RefSeq" id="WP_007077315.1">
    <property type="nucleotide sequence ID" value="NZ_CM001024.1"/>
</dbReference>
<feature type="domain" description="VTT" evidence="2">
    <location>
        <begin position="27"/>
        <end position="156"/>
    </location>
</feature>
<feature type="transmembrane region" description="Helical" evidence="1">
    <location>
        <begin position="42"/>
        <end position="65"/>
    </location>
</feature>
<dbReference type="AlphaFoldDB" id="E2SCR1"/>
<sequence>MGDLALLATAFAFGVGSSLLPMFLNAEVYVVALGTLTSSRVFLFWLVMALSVGTVIGKAVVFDLARRGASKFRSVERKPPRNRFMLRVRRFSDWMLGLLDRPYLGAATVFVSSALMVPPLAVVTIIAGMSRQPLWLFLAMVFVGRTLQYLVLAFLLHAAF</sequence>
<proteinExistence type="predicted"/>
<feature type="transmembrane region" description="Helical" evidence="1">
    <location>
        <begin position="134"/>
        <end position="156"/>
    </location>
</feature>